<name>A0A7X0CGS5_9BURK</name>
<accession>A0A7X0CGS5</accession>
<dbReference type="Proteomes" id="UP000540787">
    <property type="component" value="Unassembled WGS sequence"/>
</dbReference>
<evidence type="ECO:0000313" key="1">
    <source>
        <dbReference type="EMBL" id="MBB6136528.1"/>
    </source>
</evidence>
<protein>
    <submittedName>
        <fullName evidence="1">Uncharacterized protein</fullName>
    </submittedName>
</protein>
<proteinExistence type="predicted"/>
<dbReference type="RefSeq" id="WP_183558394.1">
    <property type="nucleotide sequence ID" value="NZ_JACHBX010000006.1"/>
</dbReference>
<evidence type="ECO:0000313" key="2">
    <source>
        <dbReference type="Proteomes" id="UP000540787"/>
    </source>
</evidence>
<sequence length="192" mass="22289">MNNSSPSEEGLTKFHINSGLTPTDLIDHDQARKEFILILKNVRKTGWNIFINEGDPRLRGKAMLDFVLSESPVSSMDADYEPTFAEWMNIPSNRPWHFYANHVYLTISFTREPTLLDPQRPGSYLISYTIESENEHYRSYITPKQKAQWKSALLSHLEYLPAMRTKKESELRARGIKIDETYQDPPIPNLTE</sequence>
<comment type="caution">
    <text evidence="1">The sequence shown here is derived from an EMBL/GenBank/DDBJ whole genome shotgun (WGS) entry which is preliminary data.</text>
</comment>
<dbReference type="AlphaFoldDB" id="A0A7X0CGS5"/>
<dbReference type="EMBL" id="JACHBX010000006">
    <property type="protein sequence ID" value="MBB6136528.1"/>
    <property type="molecule type" value="Genomic_DNA"/>
</dbReference>
<reference evidence="1 2" key="1">
    <citation type="submission" date="2020-08" db="EMBL/GenBank/DDBJ databases">
        <title>The Agave Microbiome: Exploring the role of microbial communities in plant adaptations to desert environments.</title>
        <authorList>
            <person name="Partida-Martinez L.P."/>
        </authorList>
    </citation>
    <scope>NUCLEOTIDE SEQUENCE [LARGE SCALE GENOMIC DNA]</scope>
    <source>
        <strain evidence="1 2">AT3.2</strain>
    </source>
</reference>
<organism evidence="1 2">
    <name type="scientific">Massilia aurea</name>
    <dbReference type="NCBI Taxonomy" id="373040"/>
    <lineage>
        <taxon>Bacteria</taxon>
        <taxon>Pseudomonadati</taxon>
        <taxon>Pseudomonadota</taxon>
        <taxon>Betaproteobacteria</taxon>
        <taxon>Burkholderiales</taxon>
        <taxon>Oxalobacteraceae</taxon>
        <taxon>Telluria group</taxon>
        <taxon>Massilia</taxon>
    </lineage>
</organism>
<gene>
    <name evidence="1" type="ORF">HD842_004706</name>
</gene>
<keyword evidence="2" id="KW-1185">Reference proteome</keyword>